<keyword evidence="2" id="KW-1185">Reference proteome</keyword>
<name>A0AAV7TVP3_PLEWA</name>
<dbReference type="Proteomes" id="UP001066276">
    <property type="component" value="Chromosome 3_2"/>
</dbReference>
<dbReference type="EMBL" id="JANPWB010000006">
    <property type="protein sequence ID" value="KAJ1180300.1"/>
    <property type="molecule type" value="Genomic_DNA"/>
</dbReference>
<protein>
    <submittedName>
        <fullName evidence="1">Uncharacterized protein</fullName>
    </submittedName>
</protein>
<evidence type="ECO:0000313" key="2">
    <source>
        <dbReference type="Proteomes" id="UP001066276"/>
    </source>
</evidence>
<comment type="caution">
    <text evidence="1">The sequence shown here is derived from an EMBL/GenBank/DDBJ whole genome shotgun (WGS) entry which is preliminary data.</text>
</comment>
<proteinExistence type="predicted"/>
<evidence type="ECO:0000313" key="1">
    <source>
        <dbReference type="EMBL" id="KAJ1180300.1"/>
    </source>
</evidence>
<gene>
    <name evidence="1" type="ORF">NDU88_005522</name>
</gene>
<organism evidence="1 2">
    <name type="scientific">Pleurodeles waltl</name>
    <name type="common">Iberian ribbed newt</name>
    <dbReference type="NCBI Taxonomy" id="8319"/>
    <lineage>
        <taxon>Eukaryota</taxon>
        <taxon>Metazoa</taxon>
        <taxon>Chordata</taxon>
        <taxon>Craniata</taxon>
        <taxon>Vertebrata</taxon>
        <taxon>Euteleostomi</taxon>
        <taxon>Amphibia</taxon>
        <taxon>Batrachia</taxon>
        <taxon>Caudata</taxon>
        <taxon>Salamandroidea</taxon>
        <taxon>Salamandridae</taxon>
        <taxon>Pleurodelinae</taxon>
        <taxon>Pleurodeles</taxon>
    </lineage>
</organism>
<accession>A0AAV7TVP3</accession>
<reference evidence="1" key="1">
    <citation type="journal article" date="2022" name="bioRxiv">
        <title>Sequencing and chromosome-scale assembly of the giantPleurodeles waltlgenome.</title>
        <authorList>
            <person name="Brown T."/>
            <person name="Elewa A."/>
            <person name="Iarovenko S."/>
            <person name="Subramanian E."/>
            <person name="Araus A.J."/>
            <person name="Petzold A."/>
            <person name="Susuki M."/>
            <person name="Suzuki K.-i.T."/>
            <person name="Hayashi T."/>
            <person name="Toyoda A."/>
            <person name="Oliveira C."/>
            <person name="Osipova E."/>
            <person name="Leigh N.D."/>
            <person name="Simon A."/>
            <person name="Yun M.H."/>
        </authorList>
    </citation>
    <scope>NUCLEOTIDE SEQUENCE</scope>
    <source>
        <strain evidence="1">20211129_DDA</strain>
        <tissue evidence="1">Liver</tissue>
    </source>
</reference>
<dbReference type="AlphaFoldDB" id="A0AAV7TVP3"/>
<sequence>MSKECEKEKHFICPMQGRRRKFDYYMTKEKTEDTRRHSRQVERHSEALLAEHQVKVKMMNLHLIIHPVKRVSSDIDNEEYLLTMSVEKPETYLATIKLRMGDQAVGFIVDSGMLVNDTGTQILAVLCYGSS</sequence>